<dbReference type="InterPro" id="IPR049472">
    <property type="entry name" value="MRNIP_N"/>
</dbReference>
<evidence type="ECO:0000256" key="1">
    <source>
        <dbReference type="SAM" id="MobiDB-lite"/>
    </source>
</evidence>
<dbReference type="AlphaFoldDB" id="A0A4D9D932"/>
<accession>A0A4D9D932</accession>
<protein>
    <recommendedName>
        <fullName evidence="2">MRN complex-interacting protein N-terminal domain-containing protein</fullName>
    </recommendedName>
</protein>
<feature type="compositionally biased region" description="Gly residues" evidence="1">
    <location>
        <begin position="283"/>
        <end position="299"/>
    </location>
</feature>
<reference evidence="3 4" key="1">
    <citation type="submission" date="2019-01" db="EMBL/GenBank/DDBJ databases">
        <title>Nuclear Genome Assembly of the Microalgal Biofuel strain Nannochloropsis salina CCMP1776.</title>
        <authorList>
            <person name="Hovde B."/>
        </authorList>
    </citation>
    <scope>NUCLEOTIDE SEQUENCE [LARGE SCALE GENOMIC DNA]</scope>
    <source>
        <strain evidence="3 4">CCMP1776</strain>
    </source>
</reference>
<comment type="caution">
    <text evidence="3">The sequence shown here is derived from an EMBL/GenBank/DDBJ whole genome shotgun (WGS) entry which is preliminary data.</text>
</comment>
<feature type="region of interest" description="Disordered" evidence="1">
    <location>
        <begin position="58"/>
        <end position="112"/>
    </location>
</feature>
<feature type="compositionally biased region" description="Basic and acidic residues" evidence="1">
    <location>
        <begin position="255"/>
        <end position="270"/>
    </location>
</feature>
<dbReference type="Pfam" id="PF15749">
    <property type="entry name" value="MRNIP"/>
    <property type="match status" value="1"/>
</dbReference>
<evidence type="ECO:0000313" key="4">
    <source>
        <dbReference type="Proteomes" id="UP000355283"/>
    </source>
</evidence>
<dbReference type="Proteomes" id="UP000355283">
    <property type="component" value="Unassembled WGS sequence"/>
</dbReference>
<name>A0A4D9D932_9STRA</name>
<feature type="compositionally biased region" description="Gly residues" evidence="1">
    <location>
        <begin position="187"/>
        <end position="200"/>
    </location>
</feature>
<feature type="compositionally biased region" description="Basic and acidic residues" evidence="1">
    <location>
        <begin position="201"/>
        <end position="219"/>
    </location>
</feature>
<gene>
    <name evidence="3" type="ORF">NSK_000456</name>
</gene>
<feature type="domain" description="MRN complex-interacting protein N-terminal" evidence="2">
    <location>
        <begin position="1"/>
        <end position="40"/>
    </location>
</feature>
<feature type="compositionally biased region" description="Basic and acidic residues" evidence="1">
    <location>
        <begin position="300"/>
        <end position="310"/>
    </location>
</feature>
<proteinExistence type="predicted"/>
<evidence type="ECO:0000259" key="2">
    <source>
        <dbReference type="Pfam" id="PF15749"/>
    </source>
</evidence>
<keyword evidence="4" id="KW-1185">Reference proteome</keyword>
<organism evidence="3 4">
    <name type="scientific">Nannochloropsis salina CCMP1776</name>
    <dbReference type="NCBI Taxonomy" id="1027361"/>
    <lineage>
        <taxon>Eukaryota</taxon>
        <taxon>Sar</taxon>
        <taxon>Stramenopiles</taxon>
        <taxon>Ochrophyta</taxon>
        <taxon>Eustigmatophyceae</taxon>
        <taxon>Eustigmatales</taxon>
        <taxon>Monodopsidaceae</taxon>
        <taxon>Microchloropsis</taxon>
        <taxon>Microchloropsis salina</taxon>
    </lineage>
</organism>
<feature type="region of interest" description="Disordered" evidence="1">
    <location>
        <begin position="145"/>
        <end position="310"/>
    </location>
</feature>
<evidence type="ECO:0000313" key="3">
    <source>
        <dbReference type="EMBL" id="TFJ88102.1"/>
    </source>
</evidence>
<sequence>MCGAKQSILKVHAKTDSAKDLRGIAQQLNAQQGATRSEEFVIQQSPVIASPPMYELYEGGSEEEEGGGESWTFRRGPPPQPMSGSADGYTCQSHHGVRGSDQGEREAFGGQGGSRWSAYLVEDEDGLGRGGNAVGGRGWMNVEATEEDNRLVTAIPTSRSGKDHGRGKGKGGGRGRRDEAQARAGDGIEGPGGGWRGEGWGGDRSREGGEEGAVRERAGSTRAEVGQTSTMSVGLRASRSGRGARGEGGVGGRLGEGKRSRMYEDRDGGSKRHLAAPSMSIEAGGGGGRGGLGKGGGARGEGRSRWSEFL</sequence>
<dbReference type="EMBL" id="SDOX01000002">
    <property type="protein sequence ID" value="TFJ88102.1"/>
    <property type="molecule type" value="Genomic_DNA"/>
</dbReference>